<evidence type="ECO:0000313" key="3">
    <source>
        <dbReference type="Proteomes" id="UP000054516"/>
    </source>
</evidence>
<keyword evidence="3" id="KW-1185">Reference proteome</keyword>
<gene>
    <name evidence="2" type="ORF">SAMD00023353_1502110</name>
</gene>
<feature type="compositionally biased region" description="Low complexity" evidence="1">
    <location>
        <begin position="34"/>
        <end position="44"/>
    </location>
</feature>
<evidence type="ECO:0000313" key="2">
    <source>
        <dbReference type="EMBL" id="GAW25920.1"/>
    </source>
</evidence>
<name>A0A1S8A857_ROSNE</name>
<sequence length="85" mass="9317">MSLNAESSLPTTFREHITSPRGYRGPGGGPEPGVPAAAPRSLRGPPTPRGRRGEYLFRSLYTQNVSREPVYPTAERQARSRKGSH</sequence>
<reference evidence="2" key="1">
    <citation type="submission" date="2016-03" db="EMBL/GenBank/DDBJ databases">
        <title>Draft genome sequence of Rosellinia necatrix.</title>
        <authorList>
            <person name="Kanematsu S."/>
        </authorList>
    </citation>
    <scope>NUCLEOTIDE SEQUENCE [LARGE SCALE GENOMIC DNA]</scope>
    <source>
        <strain evidence="2">W97</strain>
    </source>
</reference>
<dbReference type="EMBL" id="DF977460">
    <property type="protein sequence ID" value="GAW25920.1"/>
    <property type="molecule type" value="Genomic_DNA"/>
</dbReference>
<accession>A0A1S8A857</accession>
<evidence type="ECO:0000256" key="1">
    <source>
        <dbReference type="SAM" id="MobiDB-lite"/>
    </source>
</evidence>
<proteinExistence type="predicted"/>
<organism evidence="2">
    <name type="scientific">Rosellinia necatrix</name>
    <name type="common">White root-rot fungus</name>
    <dbReference type="NCBI Taxonomy" id="77044"/>
    <lineage>
        <taxon>Eukaryota</taxon>
        <taxon>Fungi</taxon>
        <taxon>Dikarya</taxon>
        <taxon>Ascomycota</taxon>
        <taxon>Pezizomycotina</taxon>
        <taxon>Sordariomycetes</taxon>
        <taxon>Xylariomycetidae</taxon>
        <taxon>Xylariales</taxon>
        <taxon>Xylariaceae</taxon>
        <taxon>Rosellinia</taxon>
    </lineage>
</organism>
<dbReference type="Proteomes" id="UP000054516">
    <property type="component" value="Unassembled WGS sequence"/>
</dbReference>
<protein>
    <submittedName>
        <fullName evidence="2">Uncharacterized protein</fullName>
    </submittedName>
</protein>
<dbReference type="AlphaFoldDB" id="A0A1S8A857"/>
<feature type="compositionally biased region" description="Polar residues" evidence="1">
    <location>
        <begin position="1"/>
        <end position="11"/>
    </location>
</feature>
<feature type="region of interest" description="Disordered" evidence="1">
    <location>
        <begin position="1"/>
        <end position="85"/>
    </location>
</feature>